<dbReference type="EMBL" id="CAJNOJ010000472">
    <property type="protein sequence ID" value="CAF1460118.1"/>
    <property type="molecule type" value="Genomic_DNA"/>
</dbReference>
<dbReference type="Proteomes" id="UP000663852">
    <property type="component" value="Unassembled WGS sequence"/>
</dbReference>
<keyword evidence="1" id="KW-0175">Coiled coil</keyword>
<evidence type="ECO:0000313" key="2">
    <source>
        <dbReference type="EMBL" id="CAF1460118.1"/>
    </source>
</evidence>
<evidence type="ECO:0000313" key="3">
    <source>
        <dbReference type="Proteomes" id="UP000663852"/>
    </source>
</evidence>
<reference evidence="2" key="1">
    <citation type="submission" date="2021-02" db="EMBL/GenBank/DDBJ databases">
        <authorList>
            <person name="Nowell W R."/>
        </authorList>
    </citation>
    <scope>NUCLEOTIDE SEQUENCE</scope>
</reference>
<protein>
    <submittedName>
        <fullName evidence="2">Uncharacterized protein</fullName>
    </submittedName>
</protein>
<feature type="coiled-coil region" evidence="1">
    <location>
        <begin position="345"/>
        <end position="372"/>
    </location>
</feature>
<accession>A0A815QC48</accession>
<proteinExistence type="predicted"/>
<name>A0A815QC48_ADIRI</name>
<gene>
    <name evidence="2" type="ORF">EDS130_LOCUS40096</name>
</gene>
<dbReference type="AlphaFoldDB" id="A0A815QC48"/>
<comment type="caution">
    <text evidence="2">The sequence shown here is derived from an EMBL/GenBank/DDBJ whole genome shotgun (WGS) entry which is preliminary data.</text>
</comment>
<evidence type="ECO:0000256" key="1">
    <source>
        <dbReference type="SAM" id="Coils"/>
    </source>
</evidence>
<organism evidence="2 3">
    <name type="scientific">Adineta ricciae</name>
    <name type="common">Rotifer</name>
    <dbReference type="NCBI Taxonomy" id="249248"/>
    <lineage>
        <taxon>Eukaryota</taxon>
        <taxon>Metazoa</taxon>
        <taxon>Spiralia</taxon>
        <taxon>Gnathifera</taxon>
        <taxon>Rotifera</taxon>
        <taxon>Eurotatoria</taxon>
        <taxon>Bdelloidea</taxon>
        <taxon>Adinetida</taxon>
        <taxon>Adinetidae</taxon>
        <taxon>Adineta</taxon>
    </lineage>
</organism>
<sequence length="409" mass="46762">MILCYSPLLFHIESSVEYTSYTLLGLSHHPHKINPINNHRSLTRELDVALNQSRFISLRRLTIPIYPNPQTLKKTFSLILNNAPFDACTTPEEHEMHEFIPYTGDEDDVNTVQLSGMYMPDHTIINPKPLCTTTSFPHRHNLSMHRTLTHLKNKIKPHRAVKIDDYEKNHGFLVVEDIDSDLVLLPDDSFDQQATQHAQPCVQINDLKFDSNQIQCDAAFTSLYNLSSFAMSQSILGAARILDENTDGLDWQATRASDECTAPEADLLNLSHVQLSEAIVTSPSSTNSSHHQYSDIDRSLLNDTEYVGAQRLDLERLTLLEVRLVQTRRNLETDLETDLEFNDLFNQAFETNLNLKKELQELKQDYDHIYSTWSCKQCSCDNEPYHITQLDVCSTCESPSPLKEARLTK</sequence>
<dbReference type="OrthoDB" id="10047736at2759"/>